<dbReference type="Gene3D" id="3.30.1130.10">
    <property type="match status" value="1"/>
</dbReference>
<dbReference type="GO" id="GO:0003934">
    <property type="term" value="F:GTP cyclohydrolase I activity"/>
    <property type="evidence" value="ECO:0007669"/>
    <property type="project" value="UniProtKB-EC"/>
</dbReference>
<evidence type="ECO:0000256" key="5">
    <source>
        <dbReference type="ARBA" id="ARBA00022563"/>
    </source>
</evidence>
<evidence type="ECO:0000313" key="9">
    <source>
        <dbReference type="EMBL" id="XDQ09133.1"/>
    </source>
</evidence>
<comment type="catalytic activity">
    <reaction evidence="1">
        <text>GTP + H2O = 7,8-dihydroneopterin 3'-triphosphate + formate + H(+)</text>
        <dbReference type="Rhea" id="RHEA:17473"/>
        <dbReference type="ChEBI" id="CHEBI:15377"/>
        <dbReference type="ChEBI" id="CHEBI:15378"/>
        <dbReference type="ChEBI" id="CHEBI:15740"/>
        <dbReference type="ChEBI" id="CHEBI:37565"/>
        <dbReference type="ChEBI" id="CHEBI:58462"/>
        <dbReference type="EC" id="3.5.4.16"/>
    </reaction>
</comment>
<dbReference type="InterPro" id="IPR020602">
    <property type="entry name" value="GTP_CycHdrlase_I_dom"/>
</dbReference>
<dbReference type="GO" id="GO:0005525">
    <property type="term" value="F:GTP binding"/>
    <property type="evidence" value="ECO:0007669"/>
    <property type="project" value="TreeGrafter"/>
</dbReference>
<feature type="domain" description="GTP cyclohydrolase I" evidence="8">
    <location>
        <begin position="14"/>
        <end position="187"/>
    </location>
</feature>
<comment type="pathway">
    <text evidence="2">Cofactor biosynthesis; 7,8-dihydroneopterin triphosphate biosynthesis; 7,8-dihydroneopterin triphosphate from GTP: step 1/1.</text>
</comment>
<dbReference type="SUPFAM" id="SSF55620">
    <property type="entry name" value="Tetrahydrobiopterin biosynthesis enzymes-like"/>
    <property type="match status" value="1"/>
</dbReference>
<name>A0AB39MSS3_9ACTN</name>
<dbReference type="PANTHER" id="PTHR11109:SF7">
    <property type="entry name" value="GTP CYCLOHYDROLASE 1"/>
    <property type="match status" value="1"/>
</dbReference>
<dbReference type="EC" id="3.5.4.16" evidence="3"/>
<evidence type="ECO:0000256" key="6">
    <source>
        <dbReference type="ARBA" id="ARBA00022801"/>
    </source>
</evidence>
<sequence>MEHHLTGVDRAKLEKAQQMIGEAFGEDSEEVILRSPDRFARWQEKALSEPRDAYKRDELRLFPVKGESCVGLVTIKATAFSACEHHYAPAWLKATIGYVPDRSFIGYSKIVKMFRHFACRYTMDERLCNEFVAEFVEMVEPLGVGVVLRGKHFCVISRGGPESDFPSVTALWGHLKSDAQLRDEFHRHAFTSWENGV</sequence>
<proteinExistence type="predicted"/>
<dbReference type="GO" id="GO:0046654">
    <property type="term" value="P:tetrahydrofolate biosynthetic process"/>
    <property type="evidence" value="ECO:0007669"/>
    <property type="project" value="InterPro"/>
</dbReference>
<gene>
    <name evidence="9" type="ORF">AB5J55_05500</name>
</gene>
<evidence type="ECO:0000256" key="3">
    <source>
        <dbReference type="ARBA" id="ARBA00012715"/>
    </source>
</evidence>
<dbReference type="RefSeq" id="WP_369269571.1">
    <property type="nucleotide sequence ID" value="NZ_CP163432.1"/>
</dbReference>
<dbReference type="PANTHER" id="PTHR11109">
    <property type="entry name" value="GTP CYCLOHYDROLASE I"/>
    <property type="match status" value="1"/>
</dbReference>
<protein>
    <recommendedName>
        <fullName evidence="4">GTP cyclohydrolase 1</fullName>
        <ecNumber evidence="3">3.5.4.16</ecNumber>
    </recommendedName>
    <alternativeName>
        <fullName evidence="7">GTP cyclohydrolase I</fullName>
    </alternativeName>
</protein>
<evidence type="ECO:0000256" key="1">
    <source>
        <dbReference type="ARBA" id="ARBA00001052"/>
    </source>
</evidence>
<dbReference type="GO" id="GO:0006729">
    <property type="term" value="P:tetrahydrobiopterin biosynthetic process"/>
    <property type="evidence" value="ECO:0007669"/>
    <property type="project" value="TreeGrafter"/>
</dbReference>
<evidence type="ECO:0000256" key="7">
    <source>
        <dbReference type="ARBA" id="ARBA00030854"/>
    </source>
</evidence>
<dbReference type="GO" id="GO:0005737">
    <property type="term" value="C:cytoplasm"/>
    <property type="evidence" value="ECO:0007669"/>
    <property type="project" value="TreeGrafter"/>
</dbReference>
<evidence type="ECO:0000256" key="4">
    <source>
        <dbReference type="ARBA" id="ARBA00017272"/>
    </source>
</evidence>
<dbReference type="AlphaFoldDB" id="A0AB39MSS3"/>
<evidence type="ECO:0000259" key="8">
    <source>
        <dbReference type="Pfam" id="PF01227"/>
    </source>
</evidence>
<reference evidence="9" key="1">
    <citation type="submission" date="2024-07" db="EMBL/GenBank/DDBJ databases">
        <authorList>
            <person name="Yu S.T."/>
        </authorList>
    </citation>
    <scope>NUCLEOTIDE SEQUENCE</scope>
    <source>
        <strain evidence="9">R11</strain>
    </source>
</reference>
<keyword evidence="5" id="KW-0554">One-carbon metabolism</keyword>
<dbReference type="GO" id="GO:0008270">
    <property type="term" value="F:zinc ion binding"/>
    <property type="evidence" value="ECO:0007669"/>
    <property type="project" value="TreeGrafter"/>
</dbReference>
<dbReference type="Pfam" id="PF01227">
    <property type="entry name" value="GTP_cyclohydroI"/>
    <property type="match status" value="1"/>
</dbReference>
<accession>A0AB39MSS3</accession>
<keyword evidence="6 9" id="KW-0378">Hydrolase</keyword>
<dbReference type="InterPro" id="IPR001474">
    <property type="entry name" value="GTP_CycHdrlase_I"/>
</dbReference>
<dbReference type="GO" id="GO:0006730">
    <property type="term" value="P:one-carbon metabolic process"/>
    <property type="evidence" value="ECO:0007669"/>
    <property type="project" value="UniProtKB-KW"/>
</dbReference>
<dbReference type="EMBL" id="CP163432">
    <property type="protein sequence ID" value="XDQ09133.1"/>
    <property type="molecule type" value="Genomic_DNA"/>
</dbReference>
<organism evidence="9">
    <name type="scientific">Streptomyces sp. R11</name>
    <dbReference type="NCBI Taxonomy" id="3238625"/>
    <lineage>
        <taxon>Bacteria</taxon>
        <taxon>Bacillati</taxon>
        <taxon>Actinomycetota</taxon>
        <taxon>Actinomycetes</taxon>
        <taxon>Kitasatosporales</taxon>
        <taxon>Streptomycetaceae</taxon>
        <taxon>Streptomyces</taxon>
    </lineage>
</organism>
<dbReference type="InterPro" id="IPR043133">
    <property type="entry name" value="GTP-CH-I_C/QueF"/>
</dbReference>
<evidence type="ECO:0000256" key="2">
    <source>
        <dbReference type="ARBA" id="ARBA00005080"/>
    </source>
</evidence>